<keyword evidence="3" id="KW-1185">Reference proteome</keyword>
<protein>
    <submittedName>
        <fullName evidence="2">Thioredoxin family protein</fullName>
    </submittedName>
</protein>
<evidence type="ECO:0000313" key="2">
    <source>
        <dbReference type="EMBL" id="TLG76569.1"/>
    </source>
</evidence>
<dbReference type="Proteomes" id="UP000306912">
    <property type="component" value="Unassembled WGS sequence"/>
</dbReference>
<name>A0A5R8QEW7_9FIRM</name>
<gene>
    <name evidence="2" type="ORF">FEZ08_02830</name>
</gene>
<dbReference type="InterPro" id="IPR013766">
    <property type="entry name" value="Thioredoxin_domain"/>
</dbReference>
<evidence type="ECO:0000313" key="3">
    <source>
        <dbReference type="Proteomes" id="UP000306912"/>
    </source>
</evidence>
<dbReference type="SUPFAM" id="SSF52833">
    <property type="entry name" value="Thioredoxin-like"/>
    <property type="match status" value="1"/>
</dbReference>
<accession>A0A5R8QEW7</accession>
<dbReference type="EMBL" id="VBWP01000002">
    <property type="protein sequence ID" value="TLG76569.1"/>
    <property type="molecule type" value="Genomic_DNA"/>
</dbReference>
<sequence length="136" mass="15365">MKKLLILLATFVLIIGAFFAFIFFSNQNAYTDVSLAQVQEKIDNKEDFVLYVYSPTCSYCTKFKPVLNGIINDNNVTIYAIDSSKTENRDEAMLKDGTPALIVYENGVETSRQVGYKDNDTTMKFLKKDASFLGIQ</sequence>
<dbReference type="CDD" id="cd02947">
    <property type="entry name" value="TRX_family"/>
    <property type="match status" value="1"/>
</dbReference>
<dbReference type="Pfam" id="PF00085">
    <property type="entry name" value="Thioredoxin"/>
    <property type="match status" value="1"/>
</dbReference>
<dbReference type="OrthoDB" id="32134at2"/>
<dbReference type="PROSITE" id="PS51352">
    <property type="entry name" value="THIOREDOXIN_2"/>
    <property type="match status" value="1"/>
</dbReference>
<dbReference type="Gene3D" id="3.40.30.10">
    <property type="entry name" value="Glutaredoxin"/>
    <property type="match status" value="1"/>
</dbReference>
<proteinExistence type="predicted"/>
<dbReference type="InterPro" id="IPR036249">
    <property type="entry name" value="Thioredoxin-like_sf"/>
</dbReference>
<dbReference type="InParanoid" id="A0A5R8QEW7"/>
<organism evidence="2 3">
    <name type="scientific">Culicoidibacter larvae</name>
    <dbReference type="NCBI Taxonomy" id="2579976"/>
    <lineage>
        <taxon>Bacteria</taxon>
        <taxon>Bacillati</taxon>
        <taxon>Bacillota</taxon>
        <taxon>Culicoidibacteria</taxon>
        <taxon>Culicoidibacterales</taxon>
        <taxon>Culicoidibacteraceae</taxon>
        <taxon>Culicoidibacter</taxon>
    </lineage>
</organism>
<evidence type="ECO:0000259" key="1">
    <source>
        <dbReference type="PROSITE" id="PS51352"/>
    </source>
</evidence>
<comment type="caution">
    <text evidence="2">The sequence shown here is derived from an EMBL/GenBank/DDBJ whole genome shotgun (WGS) entry which is preliminary data.</text>
</comment>
<reference evidence="2 3" key="1">
    <citation type="submission" date="2019-05" db="EMBL/GenBank/DDBJ databases">
        <title>Culicoidintestinum kansasii gen. nov., sp. nov. from the gastrointestinal tract of the biting midge, Culicoides sonorensis.</title>
        <authorList>
            <person name="Neupane S."/>
            <person name="Ghosh A."/>
            <person name="Gunther S."/>
            <person name="Martin K."/>
            <person name="Zurek L."/>
        </authorList>
    </citation>
    <scope>NUCLEOTIDE SEQUENCE [LARGE SCALE GENOMIC DNA]</scope>
    <source>
        <strain evidence="2 3">CS-1</strain>
    </source>
</reference>
<dbReference type="AlphaFoldDB" id="A0A5R8QEW7"/>
<feature type="domain" description="Thioredoxin" evidence="1">
    <location>
        <begin position="12"/>
        <end position="131"/>
    </location>
</feature>
<dbReference type="RefSeq" id="WP_138190206.1">
    <property type="nucleotide sequence ID" value="NZ_VBWP01000002.1"/>
</dbReference>